<dbReference type="Proteomes" id="UP000669179">
    <property type="component" value="Unassembled WGS sequence"/>
</dbReference>
<dbReference type="InterPro" id="IPR001466">
    <property type="entry name" value="Beta-lactam-related"/>
</dbReference>
<organism evidence="2 3">
    <name type="scientific">Actinomadura barringtoniae</name>
    <dbReference type="NCBI Taxonomy" id="1427535"/>
    <lineage>
        <taxon>Bacteria</taxon>
        <taxon>Bacillati</taxon>
        <taxon>Actinomycetota</taxon>
        <taxon>Actinomycetes</taxon>
        <taxon>Streptosporangiales</taxon>
        <taxon>Thermomonosporaceae</taxon>
        <taxon>Actinomadura</taxon>
    </lineage>
</organism>
<dbReference type="Pfam" id="PF00144">
    <property type="entry name" value="Beta-lactamase"/>
    <property type="match status" value="1"/>
</dbReference>
<dbReference type="Gene3D" id="3.40.710.10">
    <property type="entry name" value="DD-peptidase/beta-lactamase superfamily"/>
    <property type="match status" value="1"/>
</dbReference>
<evidence type="ECO:0000313" key="2">
    <source>
        <dbReference type="EMBL" id="MBO2455002.1"/>
    </source>
</evidence>
<proteinExistence type="predicted"/>
<protein>
    <submittedName>
        <fullName evidence="2">Beta-lactamase family protein</fullName>
    </submittedName>
</protein>
<dbReference type="InterPro" id="IPR052907">
    <property type="entry name" value="Beta-lactamase/esterase"/>
</dbReference>
<name>A0A939TCX0_9ACTN</name>
<dbReference type="AlphaFoldDB" id="A0A939TCX0"/>
<evidence type="ECO:0000313" key="3">
    <source>
        <dbReference type="Proteomes" id="UP000669179"/>
    </source>
</evidence>
<dbReference type="PANTHER" id="PTHR43319:SF3">
    <property type="entry name" value="BETA-LACTAMASE-RELATED DOMAIN-CONTAINING PROTEIN"/>
    <property type="match status" value="1"/>
</dbReference>
<evidence type="ECO:0000259" key="1">
    <source>
        <dbReference type="Pfam" id="PF00144"/>
    </source>
</evidence>
<comment type="caution">
    <text evidence="2">The sequence shown here is derived from an EMBL/GenBank/DDBJ whole genome shotgun (WGS) entry which is preliminary data.</text>
</comment>
<keyword evidence="3" id="KW-1185">Reference proteome</keyword>
<reference evidence="2" key="1">
    <citation type="submission" date="2021-03" db="EMBL/GenBank/DDBJ databases">
        <authorList>
            <person name="Kanchanasin P."/>
            <person name="Saeng-In P."/>
            <person name="Phongsopitanun W."/>
            <person name="Yuki M."/>
            <person name="Kudo T."/>
            <person name="Ohkuma M."/>
            <person name="Tanasupawat S."/>
        </authorList>
    </citation>
    <scope>NUCLEOTIDE SEQUENCE</scope>
    <source>
        <strain evidence="2">GKU 128</strain>
    </source>
</reference>
<dbReference type="InterPro" id="IPR012338">
    <property type="entry name" value="Beta-lactam/transpept-like"/>
</dbReference>
<feature type="domain" description="Beta-lactamase-related" evidence="1">
    <location>
        <begin position="22"/>
        <end position="375"/>
    </location>
</feature>
<gene>
    <name evidence="2" type="ORF">J4573_48500</name>
</gene>
<dbReference type="SUPFAM" id="SSF56601">
    <property type="entry name" value="beta-lactamase/transpeptidase-like"/>
    <property type="match status" value="1"/>
</dbReference>
<sequence>MAGQGVDGTIDPAFAAVREAFADNFAERGERGAAVTVVVGGRTVVDLWGGEAAAGRAWAPDTLVNFFSVGKGLTGLLAAGLAGKGRLEMDAPVARYWPEFGAAGKADVTVRQVFSHQAGLPALRRRMPAGAMLDWNAMTAALAAEEPWWQPGDGHGYHVNTFGFLAGEIIRRATGSSVGTLLREEIAGPLGVDVHIGLPAAEHHRVAEFEWTEAPPETDRWGELTEDQLMEYNAYFNPGGFSGMGVINSAAWREAEIPSTNGHGTARGVARIYAALVAGGVSDDGVRIVSENALADAIVEQSVGEDRVLHRPSRFGSGFQLTQPERPLGPNPRSYGHFGAGGSLGFCDPDTGMAFGYVMNEMGPRWQNPRNKALVDAVYSCL</sequence>
<dbReference type="EMBL" id="JAGEOJ010000031">
    <property type="protein sequence ID" value="MBO2455002.1"/>
    <property type="molecule type" value="Genomic_DNA"/>
</dbReference>
<dbReference type="PANTHER" id="PTHR43319">
    <property type="entry name" value="BETA-LACTAMASE-RELATED"/>
    <property type="match status" value="1"/>
</dbReference>
<dbReference type="RefSeq" id="WP_208263232.1">
    <property type="nucleotide sequence ID" value="NZ_JAGEOJ010000031.1"/>
</dbReference>
<accession>A0A939TCX0</accession>